<evidence type="ECO:0000256" key="10">
    <source>
        <dbReference type="RuleBase" id="RU366002"/>
    </source>
</evidence>
<sequence length="512" mass="54956">MGGELFFLGLAVAVALVVGRVMAGRVPVPEPILLVALGLLMSLLPGVENVRVDPEIVLNLFLPPLVYHAAFLTAPRETRADAGPIAIMAFTLTCATALGVAFAVGWAVPDLTWAAALALGAAVAPTDPVAATTVMKRVGAPRRLVTILEGESLVNDGVALTMFGLALAALAHEVTAADTAVELAKVVAGGILYGMAVAWVIGRLRPLVREPGAQIVLSLVTPFVAYIPAVQLGLSGVLATIVVGFRLGIKGQGVLQPASRLAGQVFWEVLVFLLESTLFVLLGLEITDVFAAMRGQSWPHVAGTVLLVIAVTVLLRMLWTIVVVPLLRFRRFETIDVRQRVVMGWAGMRGAITLAIALSIPLGVENRPLLLFLATCVVLATLVGQATTLAPLLRRLGLGESEAEVKEEAAGRAAMLEAALARIDEMAADDRVDDRTADVYRQLFELRLDRVRSILDEEDERPEMGKLRKELVKAQRDKLGQLYRKGRIGARTQRKLLHELDLEDRRRASGGH</sequence>
<dbReference type="PANTHER" id="PTHR10110">
    <property type="entry name" value="SODIUM/HYDROGEN EXCHANGER"/>
    <property type="match status" value="1"/>
</dbReference>
<feature type="transmembrane region" description="Helical" evidence="10">
    <location>
        <begin position="86"/>
        <end position="108"/>
    </location>
</feature>
<keyword evidence="3 10" id="KW-1003">Cell membrane</keyword>
<evidence type="ECO:0000313" key="13">
    <source>
        <dbReference type="Proteomes" id="UP001597368"/>
    </source>
</evidence>
<dbReference type="InterPro" id="IPR018422">
    <property type="entry name" value="Cation/H_exchanger_CPA1"/>
</dbReference>
<comment type="caution">
    <text evidence="10">Lacks conserved residue(s) required for the propagation of feature annotation.</text>
</comment>
<dbReference type="EMBL" id="JBHUFV010000021">
    <property type="protein sequence ID" value="MFD1932615.1"/>
    <property type="molecule type" value="Genomic_DNA"/>
</dbReference>
<dbReference type="RefSeq" id="WP_379572674.1">
    <property type="nucleotide sequence ID" value="NZ_JBHUFV010000021.1"/>
</dbReference>
<dbReference type="NCBIfam" id="TIGR00831">
    <property type="entry name" value="a_cpa1"/>
    <property type="match status" value="1"/>
</dbReference>
<feature type="domain" description="Cation/H+ exchanger transmembrane" evidence="11">
    <location>
        <begin position="13"/>
        <end position="394"/>
    </location>
</feature>
<evidence type="ECO:0000256" key="2">
    <source>
        <dbReference type="ARBA" id="ARBA00022448"/>
    </source>
</evidence>
<feature type="transmembrane region" description="Helical" evidence="10">
    <location>
        <begin position="370"/>
        <end position="393"/>
    </location>
</feature>
<dbReference type="InterPro" id="IPR004705">
    <property type="entry name" value="Cation/H_exchanger_CPA1_bac"/>
</dbReference>
<evidence type="ECO:0000259" key="11">
    <source>
        <dbReference type="Pfam" id="PF00999"/>
    </source>
</evidence>
<feature type="transmembrane region" description="Helical" evidence="10">
    <location>
        <begin position="341"/>
        <end position="364"/>
    </location>
</feature>
<keyword evidence="13" id="KW-1185">Reference proteome</keyword>
<evidence type="ECO:0000313" key="12">
    <source>
        <dbReference type="EMBL" id="MFD1932615.1"/>
    </source>
</evidence>
<organism evidence="12 13">
    <name type="scientific">Nonomuraea mangrovi</name>
    <dbReference type="NCBI Taxonomy" id="2316207"/>
    <lineage>
        <taxon>Bacteria</taxon>
        <taxon>Bacillati</taxon>
        <taxon>Actinomycetota</taxon>
        <taxon>Actinomycetes</taxon>
        <taxon>Streptosporangiales</taxon>
        <taxon>Streptosporangiaceae</taxon>
        <taxon>Nonomuraea</taxon>
    </lineage>
</organism>
<comment type="similarity">
    <text evidence="10">Belongs to the monovalent cation:proton antiporter 1 (CPA1) transporter (TC 2.A.36) family.</text>
</comment>
<evidence type="ECO:0000256" key="4">
    <source>
        <dbReference type="ARBA" id="ARBA00022692"/>
    </source>
</evidence>
<keyword evidence="7 10" id="KW-0406">Ion transport</keyword>
<comment type="subcellular location">
    <subcellularLocation>
        <location evidence="1 10">Cell membrane</location>
        <topology evidence="1 10">Multi-pass membrane protein</topology>
    </subcellularLocation>
</comment>
<keyword evidence="4 10" id="KW-0812">Transmembrane</keyword>
<keyword evidence="5 10" id="KW-1133">Transmembrane helix</keyword>
<keyword evidence="10" id="KW-0050">Antiport</keyword>
<protein>
    <submittedName>
        <fullName evidence="12">Na+/H+ antiporter</fullName>
    </submittedName>
</protein>
<keyword evidence="6 10" id="KW-0915">Sodium</keyword>
<reference evidence="13" key="1">
    <citation type="journal article" date="2019" name="Int. J. Syst. Evol. Microbiol.">
        <title>The Global Catalogue of Microorganisms (GCM) 10K type strain sequencing project: providing services to taxonomists for standard genome sequencing and annotation.</title>
        <authorList>
            <consortium name="The Broad Institute Genomics Platform"/>
            <consortium name="The Broad Institute Genome Sequencing Center for Infectious Disease"/>
            <person name="Wu L."/>
            <person name="Ma J."/>
        </authorList>
    </citation>
    <scope>NUCLEOTIDE SEQUENCE [LARGE SCALE GENOMIC DNA]</scope>
    <source>
        <strain evidence="13">ICMP 6774ER</strain>
    </source>
</reference>
<gene>
    <name evidence="12" type="ORF">ACFSKW_14125</name>
</gene>
<evidence type="ECO:0000256" key="5">
    <source>
        <dbReference type="ARBA" id="ARBA00022989"/>
    </source>
</evidence>
<dbReference type="PANTHER" id="PTHR10110:SF86">
    <property type="entry name" value="SODIUM_HYDROGEN EXCHANGER 7"/>
    <property type="match status" value="1"/>
</dbReference>
<name>A0ABW4SSP7_9ACTN</name>
<dbReference type="Proteomes" id="UP001597368">
    <property type="component" value="Unassembled WGS sequence"/>
</dbReference>
<feature type="transmembrane region" description="Helical" evidence="10">
    <location>
        <begin position="265"/>
        <end position="284"/>
    </location>
</feature>
<accession>A0ABW4SSP7</accession>
<evidence type="ECO:0000256" key="6">
    <source>
        <dbReference type="ARBA" id="ARBA00023053"/>
    </source>
</evidence>
<comment type="function">
    <text evidence="10">Na(+)/H(+) antiporter that extrudes sodium in exchange for external protons.</text>
</comment>
<feature type="transmembrane region" description="Helical" evidence="10">
    <location>
        <begin position="222"/>
        <end position="245"/>
    </location>
</feature>
<feature type="transmembrane region" description="Helical" evidence="10">
    <location>
        <begin position="56"/>
        <end position="74"/>
    </location>
</feature>
<dbReference type="Gene3D" id="6.10.140.1330">
    <property type="match status" value="1"/>
</dbReference>
<evidence type="ECO:0000256" key="9">
    <source>
        <dbReference type="ARBA" id="ARBA00023201"/>
    </source>
</evidence>
<feature type="transmembrane region" description="Helical" evidence="10">
    <location>
        <begin position="304"/>
        <end position="329"/>
    </location>
</feature>
<keyword evidence="9 10" id="KW-0739">Sodium transport</keyword>
<evidence type="ECO:0000256" key="7">
    <source>
        <dbReference type="ARBA" id="ARBA00023065"/>
    </source>
</evidence>
<evidence type="ECO:0000256" key="1">
    <source>
        <dbReference type="ARBA" id="ARBA00004651"/>
    </source>
</evidence>
<evidence type="ECO:0000256" key="3">
    <source>
        <dbReference type="ARBA" id="ARBA00022475"/>
    </source>
</evidence>
<proteinExistence type="inferred from homology"/>
<feature type="transmembrane region" description="Helical" evidence="10">
    <location>
        <begin position="183"/>
        <end position="202"/>
    </location>
</feature>
<dbReference type="Pfam" id="PF00999">
    <property type="entry name" value="Na_H_Exchanger"/>
    <property type="match status" value="1"/>
</dbReference>
<evidence type="ECO:0000256" key="8">
    <source>
        <dbReference type="ARBA" id="ARBA00023136"/>
    </source>
</evidence>
<comment type="caution">
    <text evidence="12">The sequence shown here is derived from an EMBL/GenBank/DDBJ whole genome shotgun (WGS) entry which is preliminary data.</text>
</comment>
<keyword evidence="8 10" id="KW-0472">Membrane</keyword>
<keyword evidence="2 10" id="KW-0813">Transport</keyword>
<dbReference type="InterPro" id="IPR006153">
    <property type="entry name" value="Cation/H_exchanger_TM"/>
</dbReference>